<evidence type="ECO:0000256" key="1">
    <source>
        <dbReference type="SAM" id="MobiDB-lite"/>
    </source>
</evidence>
<organism evidence="2 3">
    <name type="scientific">Herbiconiux ginsengi</name>
    <dbReference type="NCBI Taxonomy" id="381665"/>
    <lineage>
        <taxon>Bacteria</taxon>
        <taxon>Bacillati</taxon>
        <taxon>Actinomycetota</taxon>
        <taxon>Actinomycetes</taxon>
        <taxon>Micrococcales</taxon>
        <taxon>Microbacteriaceae</taxon>
        <taxon>Herbiconiux</taxon>
    </lineage>
</organism>
<gene>
    <name evidence="2" type="ORF">SAMN05216554_1771</name>
</gene>
<accession>A0A1H3NBY6</accession>
<dbReference type="Proteomes" id="UP000198891">
    <property type="component" value="Unassembled WGS sequence"/>
</dbReference>
<evidence type="ECO:0000313" key="2">
    <source>
        <dbReference type="EMBL" id="SDY85985.1"/>
    </source>
</evidence>
<proteinExistence type="predicted"/>
<feature type="compositionally biased region" description="Low complexity" evidence="1">
    <location>
        <begin position="212"/>
        <end position="237"/>
    </location>
</feature>
<feature type="region of interest" description="Disordered" evidence="1">
    <location>
        <begin position="212"/>
        <end position="259"/>
    </location>
</feature>
<feature type="compositionally biased region" description="Low complexity" evidence="1">
    <location>
        <begin position="173"/>
        <end position="186"/>
    </location>
</feature>
<reference evidence="2 3" key="1">
    <citation type="submission" date="2016-10" db="EMBL/GenBank/DDBJ databases">
        <authorList>
            <person name="de Groot N.N."/>
        </authorList>
    </citation>
    <scope>NUCLEOTIDE SEQUENCE [LARGE SCALE GENOMIC DNA]</scope>
    <source>
        <strain evidence="2 3">CGMCC 4.3491</strain>
    </source>
</reference>
<feature type="region of interest" description="Disordered" evidence="1">
    <location>
        <begin position="120"/>
        <end position="186"/>
    </location>
</feature>
<sequence length="520" mass="53451">MLSRRERIAAEAAAAHVAAADTSAAEISAADVVADAAVPVVTTEIVIVPVAEPAPLTRRQLRDREQQLRAREAELRAEEIADLEIAALDSGPLEPAVELALEPVVPESAVGRLEAAEPALHLAPSTRRERRRASQPLPAAATPEVAEAEFLDTAPPPAAPSAPDSARVSTSGSGFASAPPLAPAPAFASATPFSEASLEPFVARSASLALSAPTSPADLASDDAGAGRARASVARASGSRRRSGSDRSTKPPRPGRGAWARAGLTAVAMTFVLGITAVTAIPSTVSASPVDANVVNLSLNAGTAPAPQQLITAGSASEVVNRDGYAVTDAGELQAAGYSTAQLLVGRSLAQELVNAVDAGKLVGSTPDHIKEIRWIAQGVTVPDCGVDYRVLEIIAIAVRNFDQVGVSDINRKCTGQIEGAGTSSSHYIDGGGHAVDFYLLNNKSLDGTDAGTLKLISLLDPVMPVGSHVGQAQCRASAGIKLQLTNWTEFDDACTHMHVDVPVTDAPLLLTDDALLAAQ</sequence>
<protein>
    <submittedName>
        <fullName evidence="2">Uncharacterized protein</fullName>
    </submittedName>
</protein>
<name>A0A1H3NBY6_9MICO</name>
<dbReference type="EMBL" id="FNPZ01000001">
    <property type="protein sequence ID" value="SDY85985.1"/>
    <property type="molecule type" value="Genomic_DNA"/>
</dbReference>
<evidence type="ECO:0000313" key="3">
    <source>
        <dbReference type="Proteomes" id="UP000198891"/>
    </source>
</evidence>
<dbReference type="AlphaFoldDB" id="A0A1H3NBY6"/>
<keyword evidence="3" id="KW-1185">Reference proteome</keyword>
<feature type="compositionally biased region" description="Low complexity" evidence="1">
    <location>
        <begin position="136"/>
        <end position="145"/>
    </location>
</feature>